<dbReference type="InterPro" id="IPR007213">
    <property type="entry name" value="Ppm1/Ppm2/Tcmp"/>
</dbReference>
<feature type="transmembrane region" description="Helical" evidence="18">
    <location>
        <begin position="1576"/>
        <end position="1599"/>
    </location>
</feature>
<keyword evidence="18" id="KW-1133">Transmembrane helix</keyword>
<dbReference type="Gene3D" id="1.20.1250.20">
    <property type="entry name" value="MFS general substrate transporter like domains"/>
    <property type="match status" value="1"/>
</dbReference>
<evidence type="ECO:0000256" key="5">
    <source>
        <dbReference type="ARBA" id="ARBA00012155"/>
    </source>
</evidence>
<protein>
    <recommendedName>
        <fullName evidence="7">tRNA wybutosine-synthesizing protein 4</fullName>
        <ecNumber evidence="6">2.1.1.290</ecNumber>
        <ecNumber evidence="5">2.3.1.231</ecNumber>
    </recommendedName>
    <alternativeName>
        <fullName evidence="14">Leucine carboxyl methyltransferase 2</fullName>
    </alternativeName>
    <alternativeName>
        <fullName evidence="15">tRNA(Phe) (7-(3-amino-3-(methoxycarbonyl)propyl)wyosine(37)-N)-methoxycarbonyltransferase</fullName>
    </alternativeName>
    <alternativeName>
        <fullName evidence="13">tRNA(Phe) (7-(3-amino-3-carboxypropyl)wyosine(37)-O)-methyltransferase</fullName>
    </alternativeName>
</protein>
<keyword evidence="18" id="KW-0812">Transmembrane</keyword>
<dbReference type="Gene3D" id="2.120.10.80">
    <property type="entry name" value="Kelch-type beta propeller"/>
    <property type="match status" value="1"/>
</dbReference>
<evidence type="ECO:0000256" key="2">
    <source>
        <dbReference type="ARBA" id="ARBA00004141"/>
    </source>
</evidence>
<comment type="subcellular location">
    <subcellularLocation>
        <location evidence="2">Membrane</location>
        <topology evidence="2">Multi-pass membrane protein</topology>
    </subcellularLocation>
</comment>
<proteinExistence type="inferred from homology"/>
<dbReference type="SUPFAM" id="SSF51197">
    <property type="entry name" value="Clavaminate synthase-like"/>
    <property type="match status" value="1"/>
</dbReference>
<evidence type="ECO:0000313" key="22">
    <source>
        <dbReference type="Proteomes" id="UP000696280"/>
    </source>
</evidence>
<dbReference type="InterPro" id="IPR014710">
    <property type="entry name" value="RmlC-like_jellyroll"/>
</dbReference>
<comment type="catalytic activity">
    <reaction evidence="16">
        <text>7-[(3S)-(3-amino-3-methoxycarbonyl)propyl]wyosine(37) in tRNA(Phe) + S-adenosyl-L-methionine + CO2 = wybutosine(37) in tRNA(Phe) + S-adenosyl-L-homocysteine + 2 H(+)</text>
        <dbReference type="Rhea" id="RHEA:37119"/>
        <dbReference type="Rhea" id="RHEA-COMP:11844"/>
        <dbReference type="Rhea" id="RHEA-COMP:11847"/>
        <dbReference type="ChEBI" id="CHEBI:15378"/>
        <dbReference type="ChEBI" id="CHEBI:16526"/>
        <dbReference type="ChEBI" id="CHEBI:57856"/>
        <dbReference type="ChEBI" id="CHEBI:59789"/>
        <dbReference type="ChEBI" id="CHEBI:73544"/>
        <dbReference type="ChEBI" id="CHEBI:74275"/>
        <dbReference type="EC" id="2.3.1.231"/>
    </reaction>
</comment>
<feature type="transmembrane region" description="Helical" evidence="18">
    <location>
        <begin position="1429"/>
        <end position="1450"/>
    </location>
</feature>
<dbReference type="FunFam" id="1.20.1250.20:FF:000286">
    <property type="entry name" value="MFS efflux transporter"/>
    <property type="match status" value="1"/>
</dbReference>
<keyword evidence="8" id="KW-0489">Methyltransferase</keyword>
<keyword evidence="11" id="KW-0819">tRNA processing</keyword>
<evidence type="ECO:0000256" key="17">
    <source>
        <dbReference type="SAM" id="MobiDB-lite"/>
    </source>
</evidence>
<evidence type="ECO:0000256" key="6">
    <source>
        <dbReference type="ARBA" id="ARBA00012779"/>
    </source>
</evidence>
<dbReference type="SMART" id="SM00558">
    <property type="entry name" value="JmjC"/>
    <property type="match status" value="1"/>
</dbReference>
<dbReference type="SUPFAM" id="SSF103473">
    <property type="entry name" value="MFS general substrate transporter"/>
    <property type="match status" value="2"/>
</dbReference>
<feature type="compositionally biased region" description="Polar residues" evidence="17">
    <location>
        <begin position="1191"/>
        <end position="1200"/>
    </location>
</feature>
<feature type="region of interest" description="Disordered" evidence="17">
    <location>
        <begin position="1190"/>
        <end position="1214"/>
    </location>
</feature>
<sequence>MTATKLGLPKHGKVASSLIQDDLIMGTNNSSIVSKRSVERLYFARESHFFQHFVKKPQRRSPLINRGYWLRMKAVDHVVRQFLEQPNEKRKVVVNLGCGYDPLPWQCLHRYPEASKGAVFVDVDYKDLMLRKRESVVKTPELQSMFANMEIPESGDVLLRSDEYLQIGCDLRDLERLNMTLRAAVDIENCTVLFVAEVSITYMDFEFADKLIRWASTLPKSRFCLLEQILPDGVDHPFAQTMMAHFDKLNTPLRAVMRYPTTDAQSQRFLGLGWKSVAIRNLWELWSSSDFLSPEERRALDTIEPFDEWEEFALFGCHYFLLVADTSLPSGTSEISARLCSSENVTGPQTGEVQVVFSANPKGQGCRRFAAALPIRGPKRAQIMVGNFAGMGLKTRTDSFDVYAQQDSQPQSFSKGSSDYPSSRMCHTITDLGEWGSLLVGGRASPDKALKDCWLYHKWVNVWERVDDLPRPLYRHQAVNLGQGCLLISTGRVNSCTISHEYLVWSRENGWIQCDVEGVHSDEIPCEAFGSVFAASERPCSSGFRAGFLTGGISENSVIQQDLWRWEIYDFTTNHPQLRFTASRPPDEVQSRNILARFGANVVSHKGDTYIMGGVIKDCLLRASEELCSVNPIAPNELTVMPLFVPSVPRPMLIGHTMFSTESSLVIMGGSAVCFSFGSFWNAGSYTIYLAPKDFELPTKVPTEPWAYTQTISSKPVLSTPMGQGNSVKTTPELVKVPRIKIHNSDEFQALLKTGSPVILEGLNLGSCTKQWTPRFLKERIGEDREVIIHQSTEEHMNFKTKNFAYINKPFGEFIDSIGNGERLYLRSLSAENAKEVPACLEKDYPSLASDFQIPKELEYVLGNAHSSPLRISGPVNMWLHYDVMANILCQIRGQKTLLLFPPSDVLHFDFEPGASSSSTNVFKELQTLYGTHPQEALLNEGDVLFLPSLWLHAASPMSNLSVAVNVFFRDLQKGYAAGKDVYGNRDLQVYEKGRQDIEKILKSFDRVPSSSARQFYLQRLVAELQQKCPRSSDRTFGHKSTVRYTLRSFKMPCGQSLCDLSRSDGPSWRNLVLGKLFYGSNSGQVELSIGSHELEFSVYLGIDRGCLLPRKENMYKSPLVVYRLISPFTFAASSTSSVIHASSSSIVILHLKPSNALNPAISIAIEDANLYRDTIIAVPAPNATLPDLGSFSNSNSSETDPLLMPSNEEDSDRELWNEPRVNAYRYLSTLYVFTTMGMNDAAYGLEKYYDINYTTISLVFLAPFIGYTVAAIINTRLHMRFGQIGVVTIAPVAKLIVFGVTSVKPPFAVLPLVFILSGFANGIEDGCFNAWVGNMKHANELVGFFLFGFLLLLYHLKGSRCVKVFKAAAEESLIWARLATEFLPTCHFAESTFLAQLLGFLHGAYGLGATISPLLATAMVTKWAQPWWSFYYIMTALSLIELIICMLSFRKATGAVYRASHTPSVPSNTKEPGGATKEAVLNPITWICSFFLLCYVGVEVSLGGWLVTFMLKVRHGSPFSSGIVVTGFWLGLTLGRVTLGFITGRVGEKLAVTTYLLLSIACELCFWLIPSFISSAIFAGFLGFFLGPLFPAVIVVATKILPRRLHISTIGFASSFGGGGAAIFPFAVGALAQARGVWVLQPFALGLLVVILGLWCALPGGFRRDGLERARLRKGEEGEGSVVSA</sequence>
<keyword evidence="9" id="KW-0808">Transferase</keyword>
<dbReference type="SUPFAM" id="SSF117281">
    <property type="entry name" value="Kelch motif"/>
    <property type="match status" value="1"/>
</dbReference>
<dbReference type="Gene3D" id="2.60.120.10">
    <property type="entry name" value="Jelly Rolls"/>
    <property type="match status" value="1"/>
</dbReference>
<feature type="domain" description="JmjC" evidence="20">
    <location>
        <begin position="843"/>
        <end position="986"/>
    </location>
</feature>
<dbReference type="InterPro" id="IPR029063">
    <property type="entry name" value="SAM-dependent_MTases_sf"/>
</dbReference>
<dbReference type="EMBL" id="CAJVRL010000044">
    <property type="protein sequence ID" value="CAG8951960.1"/>
    <property type="molecule type" value="Genomic_DNA"/>
</dbReference>
<dbReference type="PANTHER" id="PTHR46529:SF1">
    <property type="entry name" value="TRNA WYBUTOSINE-SYNTHESIZING PROTEIN 4"/>
    <property type="match status" value="1"/>
</dbReference>
<dbReference type="PROSITE" id="PS51184">
    <property type="entry name" value="JMJC"/>
    <property type="match status" value="1"/>
</dbReference>
<organism evidence="21 22">
    <name type="scientific">Hymenoscyphus fraxineus</name>
    <dbReference type="NCBI Taxonomy" id="746836"/>
    <lineage>
        <taxon>Eukaryota</taxon>
        <taxon>Fungi</taxon>
        <taxon>Dikarya</taxon>
        <taxon>Ascomycota</taxon>
        <taxon>Pezizomycotina</taxon>
        <taxon>Leotiomycetes</taxon>
        <taxon>Helotiales</taxon>
        <taxon>Helotiaceae</taxon>
        <taxon>Hymenoscyphus</taxon>
    </lineage>
</organism>
<dbReference type="InterPro" id="IPR015915">
    <property type="entry name" value="Kelch-typ_b-propeller"/>
</dbReference>
<dbReference type="GO" id="GO:0022857">
    <property type="term" value="F:transmembrane transporter activity"/>
    <property type="evidence" value="ECO:0007669"/>
    <property type="project" value="InterPro"/>
</dbReference>
<evidence type="ECO:0000256" key="15">
    <source>
        <dbReference type="ARBA" id="ARBA00030847"/>
    </source>
</evidence>
<evidence type="ECO:0000256" key="1">
    <source>
        <dbReference type="ARBA" id="ARBA00001806"/>
    </source>
</evidence>
<dbReference type="PROSITE" id="PS50850">
    <property type="entry name" value="MFS"/>
    <property type="match status" value="1"/>
</dbReference>
<evidence type="ECO:0000256" key="9">
    <source>
        <dbReference type="ARBA" id="ARBA00022679"/>
    </source>
</evidence>
<feature type="transmembrane region" description="Helical" evidence="18">
    <location>
        <begin position="1254"/>
        <end position="1273"/>
    </location>
</feature>
<dbReference type="EC" id="2.1.1.290" evidence="6"/>
<dbReference type="Pfam" id="PF07690">
    <property type="entry name" value="MFS_1"/>
    <property type="match status" value="1"/>
</dbReference>
<dbReference type="GO" id="GO:0031591">
    <property type="term" value="P:wybutosine biosynthetic process"/>
    <property type="evidence" value="ECO:0007669"/>
    <property type="project" value="TreeGrafter"/>
</dbReference>
<feature type="transmembrane region" description="Helical" evidence="18">
    <location>
        <begin position="1551"/>
        <end position="1570"/>
    </location>
</feature>
<dbReference type="GO" id="GO:0030488">
    <property type="term" value="P:tRNA methylation"/>
    <property type="evidence" value="ECO:0007669"/>
    <property type="project" value="TreeGrafter"/>
</dbReference>
<evidence type="ECO:0000313" key="21">
    <source>
        <dbReference type="EMBL" id="CAG8951960.1"/>
    </source>
</evidence>
<evidence type="ECO:0000256" key="10">
    <source>
        <dbReference type="ARBA" id="ARBA00022691"/>
    </source>
</evidence>
<comment type="pathway">
    <text evidence="3">tRNA modification; wybutosine-tRNA(Phe) biosynthesis.</text>
</comment>
<feature type="transmembrane region" description="Helical" evidence="18">
    <location>
        <begin position="1639"/>
        <end position="1663"/>
    </location>
</feature>
<keyword evidence="10" id="KW-0949">S-adenosyl-L-methionine</keyword>
<comment type="catalytic activity">
    <reaction evidence="1">
        <text>7-[(3S)-3-amino-3-carboxypropyl]wyosine(37) in tRNA(Phe) + S-adenosyl-L-methionine = 7-[(3S)-(3-amino-3-methoxycarbonyl)propyl]wyosine(37) in tRNA(Phe) + S-adenosyl-L-homocysteine</text>
        <dbReference type="Rhea" id="RHEA:36903"/>
        <dbReference type="Rhea" id="RHEA-COMP:10379"/>
        <dbReference type="Rhea" id="RHEA-COMP:11844"/>
        <dbReference type="ChEBI" id="CHEBI:57856"/>
        <dbReference type="ChEBI" id="CHEBI:59789"/>
        <dbReference type="ChEBI" id="CHEBI:73543"/>
        <dbReference type="ChEBI" id="CHEBI:74275"/>
        <dbReference type="EC" id="2.1.1.290"/>
    </reaction>
</comment>
<dbReference type="Pfam" id="PF04072">
    <property type="entry name" value="LCM"/>
    <property type="match status" value="1"/>
</dbReference>
<evidence type="ECO:0000259" key="20">
    <source>
        <dbReference type="PROSITE" id="PS51184"/>
    </source>
</evidence>
<evidence type="ECO:0000256" key="16">
    <source>
        <dbReference type="ARBA" id="ARBA00049250"/>
    </source>
</evidence>
<dbReference type="InterPro" id="IPR041667">
    <property type="entry name" value="Cupin_8"/>
</dbReference>
<dbReference type="FunFam" id="2.60.120.650:FF:000043">
    <property type="entry name" value="tRNA wybutosine-synthesizing protein 4"/>
    <property type="match status" value="1"/>
</dbReference>
<dbReference type="Pfam" id="PF13621">
    <property type="entry name" value="Cupin_8"/>
    <property type="match status" value="1"/>
</dbReference>
<accession>A0A9N9KTQ7</accession>
<evidence type="ECO:0000256" key="8">
    <source>
        <dbReference type="ARBA" id="ARBA00022603"/>
    </source>
</evidence>
<dbReference type="Pfam" id="PF13418">
    <property type="entry name" value="Beta-prop_TYW4"/>
    <property type="match status" value="1"/>
</dbReference>
<dbReference type="SUPFAM" id="SSF53335">
    <property type="entry name" value="S-adenosyl-L-methionine-dependent methyltransferases"/>
    <property type="match status" value="1"/>
</dbReference>
<dbReference type="EC" id="2.3.1.231" evidence="5"/>
<dbReference type="InterPro" id="IPR020846">
    <property type="entry name" value="MFS_dom"/>
</dbReference>
<dbReference type="InterPro" id="IPR011701">
    <property type="entry name" value="MFS"/>
</dbReference>
<keyword evidence="18" id="KW-0472">Membrane</keyword>
<feature type="transmembrane region" description="Helical" evidence="18">
    <location>
        <begin position="1485"/>
        <end position="1508"/>
    </location>
</feature>
<dbReference type="PANTHER" id="PTHR46529">
    <property type="entry name" value="TRNA WYBUTOSINE-SYNTHESIZING PROTEIN 4"/>
    <property type="match status" value="1"/>
</dbReference>
<dbReference type="GO" id="GO:0016020">
    <property type="term" value="C:membrane"/>
    <property type="evidence" value="ECO:0007669"/>
    <property type="project" value="UniProtKB-SubCell"/>
</dbReference>
<evidence type="ECO:0000256" key="4">
    <source>
        <dbReference type="ARBA" id="ARBA00010703"/>
    </source>
</evidence>
<evidence type="ECO:0000259" key="19">
    <source>
        <dbReference type="PROSITE" id="PS50850"/>
    </source>
</evidence>
<feature type="transmembrane region" description="Helical" evidence="18">
    <location>
        <begin position="1398"/>
        <end position="1417"/>
    </location>
</feature>
<evidence type="ECO:0000256" key="11">
    <source>
        <dbReference type="ARBA" id="ARBA00022694"/>
    </source>
</evidence>
<evidence type="ECO:0000256" key="12">
    <source>
        <dbReference type="ARBA" id="ARBA00025588"/>
    </source>
</evidence>
<dbReference type="OrthoDB" id="47172at2759"/>
<comment type="similarity">
    <text evidence="4">Belongs to the methyltransferase superfamily. LCMT family.</text>
</comment>
<reference evidence="21" key="1">
    <citation type="submission" date="2021-07" db="EMBL/GenBank/DDBJ databases">
        <authorList>
            <person name="Durling M."/>
        </authorList>
    </citation>
    <scope>NUCLEOTIDE SEQUENCE</scope>
</reference>
<name>A0A9N9KTQ7_9HELO</name>
<evidence type="ECO:0000256" key="18">
    <source>
        <dbReference type="SAM" id="Phobius"/>
    </source>
</evidence>
<gene>
    <name evidence="21" type="ORF">HYFRA_00005767</name>
</gene>
<dbReference type="Gene3D" id="6.10.140.1470">
    <property type="match status" value="1"/>
</dbReference>
<feature type="transmembrane region" description="Helical" evidence="18">
    <location>
        <begin position="1339"/>
        <end position="1357"/>
    </location>
</feature>
<keyword evidence="22" id="KW-1185">Reference proteome</keyword>
<comment type="caution">
    <text evidence="21">The sequence shown here is derived from an EMBL/GenBank/DDBJ whole genome shotgun (WGS) entry which is preliminary data.</text>
</comment>
<dbReference type="InterPro" id="IPR003347">
    <property type="entry name" value="JmjC_dom"/>
</dbReference>
<evidence type="ECO:0000256" key="3">
    <source>
        <dbReference type="ARBA" id="ARBA00004797"/>
    </source>
</evidence>
<feature type="transmembrane region" description="Helical" evidence="18">
    <location>
        <begin position="1520"/>
        <end position="1539"/>
    </location>
</feature>
<dbReference type="Proteomes" id="UP000696280">
    <property type="component" value="Unassembled WGS sequence"/>
</dbReference>
<dbReference type="Gene3D" id="3.40.50.150">
    <property type="entry name" value="Vaccinia Virus protein VP39"/>
    <property type="match status" value="1"/>
</dbReference>
<comment type="function">
    <text evidence="12">Probable S-adenosyl-L-methionine-dependent methyltransferase that acts as a component of the wybutosine biosynthesis pathway. Wybutosine is a hyper modified guanosine with a tricyclic base found at the 3'-position adjacent to the anticodon of eukaryotic phenylalanine tRNA. May methylate the carboxyl group of leucine residues to form alpha-leucine ester residues.</text>
</comment>
<feature type="transmembrane region" description="Helical" evidence="18">
    <location>
        <begin position="1611"/>
        <end position="1633"/>
    </location>
</feature>
<feature type="domain" description="Major facilitator superfamily (MFS) profile" evidence="19">
    <location>
        <begin position="1486"/>
        <end position="1686"/>
    </location>
</feature>
<evidence type="ECO:0000256" key="13">
    <source>
        <dbReference type="ARBA" id="ARBA00029750"/>
    </source>
</evidence>
<evidence type="ECO:0000256" key="14">
    <source>
        <dbReference type="ARBA" id="ARBA00030231"/>
    </source>
</evidence>
<dbReference type="GO" id="GO:0008175">
    <property type="term" value="F:tRNA methyltransferase activity"/>
    <property type="evidence" value="ECO:0007669"/>
    <property type="project" value="TreeGrafter"/>
</dbReference>
<dbReference type="InterPro" id="IPR036259">
    <property type="entry name" value="MFS_trans_sf"/>
</dbReference>
<evidence type="ECO:0000256" key="7">
    <source>
        <dbReference type="ARBA" id="ARBA00018045"/>
    </source>
</evidence>